<dbReference type="RefSeq" id="WP_071165544.1">
    <property type="nucleotide sequence ID" value="NZ_CP017781.1"/>
</dbReference>
<feature type="transmembrane region" description="Helical" evidence="1">
    <location>
        <begin position="94"/>
        <end position="116"/>
    </location>
</feature>
<proteinExistence type="predicted"/>
<dbReference type="AlphaFoldDB" id="A0A1D9M9J8"/>
<name>A0A1D9M9J8_9RHOB</name>
<dbReference type="STRING" id="1850250.LPB142_03665"/>
<evidence type="ECO:0000313" key="2">
    <source>
        <dbReference type="EMBL" id="AOZ68523.1"/>
    </source>
</evidence>
<keyword evidence="1" id="KW-0812">Transmembrane</keyword>
<evidence type="ECO:0000256" key="1">
    <source>
        <dbReference type="SAM" id="Phobius"/>
    </source>
</evidence>
<dbReference type="Proteomes" id="UP000176562">
    <property type="component" value="Chromosome"/>
</dbReference>
<reference evidence="2 3" key="1">
    <citation type="submission" date="2016-10" db="EMBL/GenBank/DDBJ databases">
        <title>Rhodobacter sp. LPB0142, isolated from sea water.</title>
        <authorList>
            <person name="Kim E."/>
            <person name="Yi H."/>
        </authorList>
    </citation>
    <scope>NUCLEOTIDE SEQUENCE [LARGE SCALE GENOMIC DNA]</scope>
    <source>
        <strain evidence="2 3">LPB0142</strain>
    </source>
</reference>
<dbReference type="EMBL" id="CP017781">
    <property type="protein sequence ID" value="AOZ68523.1"/>
    <property type="molecule type" value="Genomic_DNA"/>
</dbReference>
<keyword evidence="1" id="KW-0472">Membrane</keyword>
<evidence type="ECO:0000313" key="3">
    <source>
        <dbReference type="Proteomes" id="UP000176562"/>
    </source>
</evidence>
<protein>
    <submittedName>
        <fullName evidence="2">Uncharacterized protein</fullName>
    </submittedName>
</protein>
<organism evidence="2 3">
    <name type="scientific">Rhodobacter xanthinilyticus</name>
    <dbReference type="NCBI Taxonomy" id="1850250"/>
    <lineage>
        <taxon>Bacteria</taxon>
        <taxon>Pseudomonadati</taxon>
        <taxon>Pseudomonadota</taxon>
        <taxon>Alphaproteobacteria</taxon>
        <taxon>Rhodobacterales</taxon>
        <taxon>Rhodobacter group</taxon>
        <taxon>Rhodobacter</taxon>
    </lineage>
</organism>
<keyword evidence="3" id="KW-1185">Reference proteome</keyword>
<gene>
    <name evidence="2" type="ORF">LPB142_03665</name>
</gene>
<sequence length="123" mass="13043">MNPTTVHQMTARISQLMAERLGAKGRTLDERLASRTRVLPRRVRKAVALLAQAEAMAASPKLLKQSDMGAISAAYDIALRYLQPLDGGARVGRLVLGALASLALGLLALGAMLLLVQSLRGAL</sequence>
<keyword evidence="1" id="KW-1133">Transmembrane helix</keyword>
<accession>A0A1D9M9J8</accession>
<dbReference type="KEGG" id="rhp:LPB142_03665"/>